<dbReference type="SUPFAM" id="SSF81383">
    <property type="entry name" value="F-box domain"/>
    <property type="match status" value="1"/>
</dbReference>
<reference evidence="3" key="1">
    <citation type="submission" date="2015-07" db="EMBL/GenBank/DDBJ databases">
        <title>Transcriptome Assembly of Anthurium amnicola.</title>
        <authorList>
            <person name="Suzuki J."/>
        </authorList>
    </citation>
    <scope>NUCLEOTIDE SEQUENCE</scope>
</reference>
<evidence type="ECO:0000259" key="1">
    <source>
        <dbReference type="Pfam" id="PF00646"/>
    </source>
</evidence>
<dbReference type="PANTHER" id="PTHR44259:SF114">
    <property type="entry name" value="OS06G0707300 PROTEIN"/>
    <property type="match status" value="1"/>
</dbReference>
<feature type="domain" description="F-box" evidence="1">
    <location>
        <begin position="67"/>
        <end position="102"/>
    </location>
</feature>
<proteinExistence type="predicted"/>
<evidence type="ECO:0000313" key="3">
    <source>
        <dbReference type="EMBL" id="JAT59837.1"/>
    </source>
</evidence>
<feature type="domain" description="KIB1-4 beta-propeller" evidence="2">
    <location>
        <begin position="127"/>
        <end position="417"/>
    </location>
</feature>
<dbReference type="InterPro" id="IPR005174">
    <property type="entry name" value="KIB1-4_b-propeller"/>
</dbReference>
<dbReference type="Pfam" id="PF03478">
    <property type="entry name" value="Beta-prop_KIB1-4"/>
    <property type="match status" value="1"/>
</dbReference>
<feature type="non-terminal residue" evidence="3">
    <location>
        <position position="1"/>
    </location>
</feature>
<dbReference type="PANTHER" id="PTHR44259">
    <property type="entry name" value="OS07G0183000 PROTEIN-RELATED"/>
    <property type="match status" value="1"/>
</dbReference>
<organism evidence="3">
    <name type="scientific">Anthurium amnicola</name>
    <dbReference type="NCBI Taxonomy" id="1678845"/>
    <lineage>
        <taxon>Eukaryota</taxon>
        <taxon>Viridiplantae</taxon>
        <taxon>Streptophyta</taxon>
        <taxon>Embryophyta</taxon>
        <taxon>Tracheophyta</taxon>
        <taxon>Spermatophyta</taxon>
        <taxon>Magnoliopsida</taxon>
        <taxon>Liliopsida</taxon>
        <taxon>Araceae</taxon>
        <taxon>Pothoideae</taxon>
        <taxon>Potheae</taxon>
        <taxon>Anthurium</taxon>
    </lineage>
</organism>
<evidence type="ECO:0000259" key="2">
    <source>
        <dbReference type="Pfam" id="PF03478"/>
    </source>
</evidence>
<protein>
    <submittedName>
        <fullName evidence="3">F-box protein SKIP23</fullName>
    </submittedName>
</protein>
<dbReference type="EMBL" id="GDJX01008099">
    <property type="protein sequence ID" value="JAT59837.1"/>
    <property type="molecule type" value="Transcribed_RNA"/>
</dbReference>
<dbReference type="Gene3D" id="1.20.1280.50">
    <property type="match status" value="1"/>
</dbReference>
<dbReference type="InterPro" id="IPR036047">
    <property type="entry name" value="F-box-like_dom_sf"/>
</dbReference>
<dbReference type="Pfam" id="PF00646">
    <property type="entry name" value="F-box"/>
    <property type="match status" value="1"/>
</dbReference>
<sequence length="453" mass="52424">KFFVNLPFRLSRLSLFSFLNSHVSYLCRLFPSPPLIMSRLPIRSVSSNQARQQRRSGYSNSCRMADWSELHWDLLSLILDRLTLLDFIHFGAVCTSWRALSKGRGYPGSVPWLLVLGDDEERKTPVFYSISEQMTHRLMIPELYGRRCWGCSNGWVVTQDINLEMHLVQPFSGIRMQIPSPPPFIEDNDDGCFSPEELLHLNILRVSLSSDPVSCPEDCLIMAVHGARGKLTLLRLRDEKWTVIKDEFGWYWDVLYFRGQFLGATSLQHIVACELGPDPRTQIFAPRVWRDECDRRYLVESEGDLLYIIRHFSVCPTPEFERVLSDSEIYSDDSDVERVSYHEAVITTRFEVLKLDTDTREWVEVTSLGDRALFVGQGMSMSLSARDLPGCKENSIYFTDSEPKYDHHGYYDLGVYNLGDGTVEHFYPTNVIHPLLSPPSWFYPSHFYKREPM</sequence>
<dbReference type="InterPro" id="IPR050942">
    <property type="entry name" value="F-box_BR-signaling"/>
</dbReference>
<name>A0A1D1YYW2_9ARAE</name>
<dbReference type="InterPro" id="IPR001810">
    <property type="entry name" value="F-box_dom"/>
</dbReference>
<gene>
    <name evidence="3" type="primary">SKIP23_0</name>
    <name evidence="3" type="ORF">g.115499</name>
</gene>
<accession>A0A1D1YYW2</accession>
<dbReference type="AlphaFoldDB" id="A0A1D1YYW2"/>